<protein>
    <submittedName>
        <fullName evidence="1">Uncharacterized protein</fullName>
    </submittedName>
</protein>
<organism evidence="1 2">
    <name type="scientific">Physocladia obscura</name>
    <dbReference type="NCBI Taxonomy" id="109957"/>
    <lineage>
        <taxon>Eukaryota</taxon>
        <taxon>Fungi</taxon>
        <taxon>Fungi incertae sedis</taxon>
        <taxon>Chytridiomycota</taxon>
        <taxon>Chytridiomycota incertae sedis</taxon>
        <taxon>Chytridiomycetes</taxon>
        <taxon>Chytridiales</taxon>
        <taxon>Chytriomycetaceae</taxon>
        <taxon>Physocladia</taxon>
    </lineage>
</organism>
<evidence type="ECO:0000313" key="2">
    <source>
        <dbReference type="Proteomes" id="UP001211907"/>
    </source>
</evidence>
<gene>
    <name evidence="1" type="ORF">HK100_002343</name>
</gene>
<reference evidence="1" key="1">
    <citation type="submission" date="2020-05" db="EMBL/GenBank/DDBJ databases">
        <title>Phylogenomic resolution of chytrid fungi.</title>
        <authorList>
            <person name="Stajich J.E."/>
            <person name="Amses K."/>
            <person name="Simmons R."/>
            <person name="Seto K."/>
            <person name="Myers J."/>
            <person name="Bonds A."/>
            <person name="Quandt C.A."/>
            <person name="Barry K."/>
            <person name="Liu P."/>
            <person name="Grigoriev I."/>
            <person name="Longcore J.E."/>
            <person name="James T.Y."/>
        </authorList>
    </citation>
    <scope>NUCLEOTIDE SEQUENCE</scope>
    <source>
        <strain evidence="1">JEL0513</strain>
    </source>
</reference>
<accession>A0AAD5SVH9</accession>
<evidence type="ECO:0000313" key="1">
    <source>
        <dbReference type="EMBL" id="KAJ3112429.1"/>
    </source>
</evidence>
<sequence>MNGIVDNDGEQSEILVTAPSGAVTLSRKQYKYVQPSKPAVEFALMCKEIVLKSTGLSQKMVAVFDKAVSRNKQLVDAHGTYIYETVIEDLSTQGKRNEDILIFCKKMGENNYPPSLKILPTIIEAHLFLIEMTMKQPRICIFHFKRLQWLWNEICTTNRQTLALAHQILPICVKLPKNGGFQTAALIYNTLITANASNHSLPAPDTALIVTLLKLMSNLVTDGTHALITHGVKARSGITQEFLDAIIIHYSKATKVREKIKFFYYAAGGYNLPMLLPPQRPSKEMIANMDAFRSKKIKITCESLDIIFRTLLKRRRYVLAQRVIANLETTGELPGLVDTINARLIVKAHCDSRDMTAAKEFIEKFVVANANQGGSTELTSKEHREALRDDLMTIIALHIFEKKVKGHDKNLWLNHVFTICDNLETKFEVTRKNWAMLTIEESICIANILLNVCKLSSITHEQQDPRLVVVAARTIIAGEDFLKRLANLDPLARDEFFNSCEAVLRAACTPVTLDFLTKKPLLINSVEMKSVTTLDVQRWTLLAGKIFRRNKNEE</sequence>
<dbReference type="EMBL" id="JADGJH010001543">
    <property type="protein sequence ID" value="KAJ3112429.1"/>
    <property type="molecule type" value="Genomic_DNA"/>
</dbReference>
<keyword evidence="2" id="KW-1185">Reference proteome</keyword>
<name>A0AAD5SVH9_9FUNG</name>
<dbReference type="AlphaFoldDB" id="A0AAD5SVH9"/>
<dbReference type="Proteomes" id="UP001211907">
    <property type="component" value="Unassembled WGS sequence"/>
</dbReference>
<comment type="caution">
    <text evidence="1">The sequence shown here is derived from an EMBL/GenBank/DDBJ whole genome shotgun (WGS) entry which is preliminary data.</text>
</comment>
<proteinExistence type="predicted"/>